<protein>
    <submittedName>
        <fullName evidence="1">7078_t:CDS:1</fullName>
    </submittedName>
</protein>
<reference evidence="1" key="1">
    <citation type="submission" date="2021-06" db="EMBL/GenBank/DDBJ databases">
        <authorList>
            <person name="Kallberg Y."/>
            <person name="Tangrot J."/>
            <person name="Rosling A."/>
        </authorList>
    </citation>
    <scope>NUCLEOTIDE SEQUENCE</scope>
    <source>
        <strain evidence="1">CL356</strain>
    </source>
</reference>
<evidence type="ECO:0000313" key="2">
    <source>
        <dbReference type="Proteomes" id="UP000789525"/>
    </source>
</evidence>
<sequence>MAPINENNPIESTQADERSLPPAFLDLADSVSDFEINFNIFFSYFIVFPPRRRRSEQMRLLEQQHAQEESDLLNIPATGDMRHIAVSAPTTPPRVAGILANDLNDSNPLFDPPMSHLGPAYRALNNGVTFVSNAQPIGSEKRNSANYGQISENVDRVPPVHASQGYAGAKSMPASRRGSSDSRDADDILVQGIQGLTVHDGIGHHKPQLRQSRTNPRFGDIEYPGGYNAGLMLDDELDKDINSAIKFLPTSDEAPRDPYSKLSASSAALDLAPLSQTPPRPNYMNRHMEAQKSSEWPSFSSRPDSSARVGRSFTQTPQTLAGTPDLAGKLNSTSSTPMVQSHSPVASRRSSPRGFVGEGVMSNINTRSVPATPLGTVAHNVGSKPSAQGLQMGQDQAGINSYVGLGVSGEMNNRYSGSNFDSPSGYGLQHGIDDRFGVDGQYGIGIGGDPRILGNFGNGYDQNSRGLYHGANHPTRYGPMSSGNRGLGGEGKLNGFHNPKHKRGEIDREFNRYAGSRLEDLIGEIPNMCKDQHGCRFLQKKLEEGVQEHRDIIFRETFNHFAELMTDPFGNYLCQKLLEYSTDEQRNLICESVAGDLRQADPQYNNQIIAIIRALSLHVVTLIKDLNGNHVIQKCLNRLVPEDNQFIYNAFAAHCVEVATHRH</sequence>
<feature type="non-terminal residue" evidence="1">
    <location>
        <position position="663"/>
    </location>
</feature>
<organism evidence="1 2">
    <name type="scientific">Acaulospora colombiana</name>
    <dbReference type="NCBI Taxonomy" id="27376"/>
    <lineage>
        <taxon>Eukaryota</taxon>
        <taxon>Fungi</taxon>
        <taxon>Fungi incertae sedis</taxon>
        <taxon>Mucoromycota</taxon>
        <taxon>Glomeromycotina</taxon>
        <taxon>Glomeromycetes</taxon>
        <taxon>Diversisporales</taxon>
        <taxon>Acaulosporaceae</taxon>
        <taxon>Acaulospora</taxon>
    </lineage>
</organism>
<keyword evidence="2" id="KW-1185">Reference proteome</keyword>
<gene>
    <name evidence="1" type="ORF">ACOLOM_LOCUS4772</name>
</gene>
<proteinExistence type="predicted"/>
<comment type="caution">
    <text evidence="1">The sequence shown here is derived from an EMBL/GenBank/DDBJ whole genome shotgun (WGS) entry which is preliminary data.</text>
</comment>
<accession>A0ACA9LST9</accession>
<dbReference type="EMBL" id="CAJVPT010008157">
    <property type="protein sequence ID" value="CAG8548932.1"/>
    <property type="molecule type" value="Genomic_DNA"/>
</dbReference>
<name>A0ACA9LST9_9GLOM</name>
<dbReference type="Proteomes" id="UP000789525">
    <property type="component" value="Unassembled WGS sequence"/>
</dbReference>
<evidence type="ECO:0000313" key="1">
    <source>
        <dbReference type="EMBL" id="CAG8548932.1"/>
    </source>
</evidence>